<dbReference type="AlphaFoldDB" id="L8J7Z5"/>
<evidence type="ECO:0000313" key="2">
    <source>
        <dbReference type="Proteomes" id="UP000011134"/>
    </source>
</evidence>
<dbReference type="EMBL" id="AMZO01000036">
    <property type="protein sequence ID" value="ELR63679.1"/>
    <property type="molecule type" value="Genomic_DNA"/>
</dbReference>
<keyword evidence="2" id="KW-1185">Reference proteome</keyword>
<dbReference type="Proteomes" id="UP000011134">
    <property type="component" value="Unassembled WGS sequence"/>
</dbReference>
<evidence type="ECO:0000313" key="1">
    <source>
        <dbReference type="EMBL" id="ELR63679.1"/>
    </source>
</evidence>
<reference evidence="1 2" key="1">
    <citation type="submission" date="2012-12" db="EMBL/GenBank/DDBJ databases">
        <title>Genome Assembly of Photobacterium sp. AK15.</title>
        <authorList>
            <person name="Khatri I."/>
            <person name="Vaidya B."/>
            <person name="Srinivas T.N.R."/>
            <person name="Subramanian S."/>
            <person name="Pinnaka A."/>
        </authorList>
    </citation>
    <scope>NUCLEOTIDE SEQUENCE [LARGE SCALE GENOMIC DNA]</scope>
    <source>
        <strain evidence="1 2">AK15</strain>
    </source>
</reference>
<dbReference type="PATRIC" id="fig|1056511.3.peg.4272"/>
<proteinExistence type="predicted"/>
<name>L8J7Z5_9GAMM</name>
<gene>
    <name evidence="1" type="ORF">C942_03348</name>
</gene>
<accession>L8J7Z5</accession>
<sequence length="41" mass="4884">MADRICPLLDKRYVGKISEKAMLPEEKYFRRKSEQIVNVNN</sequence>
<organism evidence="1 2">
    <name type="scientific">Photobacterium marinum</name>
    <dbReference type="NCBI Taxonomy" id="1056511"/>
    <lineage>
        <taxon>Bacteria</taxon>
        <taxon>Pseudomonadati</taxon>
        <taxon>Pseudomonadota</taxon>
        <taxon>Gammaproteobacteria</taxon>
        <taxon>Vibrionales</taxon>
        <taxon>Vibrionaceae</taxon>
        <taxon>Photobacterium</taxon>
    </lineage>
</organism>
<comment type="caution">
    <text evidence="1">The sequence shown here is derived from an EMBL/GenBank/DDBJ whole genome shotgun (WGS) entry which is preliminary data.</text>
</comment>
<protein>
    <submittedName>
        <fullName evidence="1">Uncharacterized protein</fullName>
    </submittedName>
</protein>